<name>A0LET9_SYNFM</name>
<dbReference type="InterPro" id="IPR029063">
    <property type="entry name" value="SAM-dependent_MTases_sf"/>
</dbReference>
<keyword evidence="2" id="KW-0808">Transferase</keyword>
<dbReference type="Pfam" id="PF13649">
    <property type="entry name" value="Methyltransf_25"/>
    <property type="match status" value="1"/>
</dbReference>
<evidence type="ECO:0000313" key="2">
    <source>
        <dbReference type="EMBL" id="ABK15941.1"/>
    </source>
</evidence>
<dbReference type="InterPro" id="IPR041698">
    <property type="entry name" value="Methyltransf_25"/>
</dbReference>
<dbReference type="GO" id="GO:0032259">
    <property type="term" value="P:methylation"/>
    <property type="evidence" value="ECO:0007669"/>
    <property type="project" value="UniProtKB-KW"/>
</dbReference>
<dbReference type="Proteomes" id="UP000001784">
    <property type="component" value="Chromosome"/>
</dbReference>
<dbReference type="AlphaFoldDB" id="A0LET9"/>
<evidence type="ECO:0000313" key="3">
    <source>
        <dbReference type="Proteomes" id="UP000001784"/>
    </source>
</evidence>
<dbReference type="HOGENOM" id="CLU_098966_0_0_7"/>
<gene>
    <name evidence="2" type="ordered locus">Sfum_0240</name>
</gene>
<keyword evidence="2" id="KW-0489">Methyltransferase</keyword>
<dbReference type="CDD" id="cd02440">
    <property type="entry name" value="AdoMet_MTases"/>
    <property type="match status" value="1"/>
</dbReference>
<proteinExistence type="predicted"/>
<dbReference type="InParanoid" id="A0LET9"/>
<dbReference type="SUPFAM" id="SSF53335">
    <property type="entry name" value="S-adenosyl-L-methionine-dependent methyltransferases"/>
    <property type="match status" value="1"/>
</dbReference>
<sequence>METDSGDRYRRLAPLYDGLTAPFLWSVRSDIRRIVQECGYRTVLDVCCGTGRMAMMLHGSGFSVSAVDLSPSMLARARKNSPPGIRYFLEDAARLHFQTASFDCAIISFALHEMNPSKRMHVLAETSRVTRKGGAIIVADYIRPRGMLANGFRAVVNIVERIAGKDHHANYVTFVREGGLEPLAAGLGMKLTVRRRAFMDNAAVMVIEANGTPRTLI</sequence>
<dbReference type="STRING" id="335543.Sfum_0240"/>
<dbReference type="eggNOG" id="COG2226">
    <property type="taxonomic scope" value="Bacteria"/>
</dbReference>
<accession>A0LET9</accession>
<dbReference type="KEGG" id="sfu:Sfum_0240"/>
<organism evidence="2 3">
    <name type="scientific">Syntrophobacter fumaroxidans (strain DSM 10017 / MPOB)</name>
    <dbReference type="NCBI Taxonomy" id="335543"/>
    <lineage>
        <taxon>Bacteria</taxon>
        <taxon>Pseudomonadati</taxon>
        <taxon>Thermodesulfobacteriota</taxon>
        <taxon>Syntrophobacteria</taxon>
        <taxon>Syntrophobacterales</taxon>
        <taxon>Syntrophobacteraceae</taxon>
        <taxon>Syntrophobacter</taxon>
    </lineage>
</organism>
<keyword evidence="3" id="KW-1185">Reference proteome</keyword>
<reference evidence="2 3" key="1">
    <citation type="submission" date="2006-10" db="EMBL/GenBank/DDBJ databases">
        <title>Complete sequence of Syntrophobacter fumaroxidans MPOB.</title>
        <authorList>
            <consortium name="US DOE Joint Genome Institute"/>
            <person name="Copeland A."/>
            <person name="Lucas S."/>
            <person name="Lapidus A."/>
            <person name="Barry K."/>
            <person name="Detter J.C."/>
            <person name="Glavina del Rio T."/>
            <person name="Hammon N."/>
            <person name="Israni S."/>
            <person name="Pitluck S."/>
            <person name="Goltsman E.G."/>
            <person name="Martinez M."/>
            <person name="Schmutz J."/>
            <person name="Larimer F."/>
            <person name="Land M."/>
            <person name="Hauser L."/>
            <person name="Kyrpides N."/>
            <person name="Kim E."/>
            <person name="Boone D.R."/>
            <person name="Brockman F."/>
            <person name="Culley D."/>
            <person name="Ferry J."/>
            <person name="Gunsalus R."/>
            <person name="McInerney M.J."/>
            <person name="Morrison M."/>
            <person name="Plugge C."/>
            <person name="Rohlin L."/>
            <person name="Scholten J."/>
            <person name="Sieber J."/>
            <person name="Stams A.J.M."/>
            <person name="Worm P."/>
            <person name="Henstra A.M."/>
            <person name="Richardson P."/>
        </authorList>
    </citation>
    <scope>NUCLEOTIDE SEQUENCE [LARGE SCALE GENOMIC DNA]</scope>
    <source>
        <strain evidence="3">DSM 10017 / MPOB</strain>
    </source>
</reference>
<feature type="domain" description="Methyltransferase" evidence="1">
    <location>
        <begin position="43"/>
        <end position="134"/>
    </location>
</feature>
<dbReference type="Gene3D" id="3.40.50.150">
    <property type="entry name" value="Vaccinia Virus protein VP39"/>
    <property type="match status" value="1"/>
</dbReference>
<evidence type="ECO:0000259" key="1">
    <source>
        <dbReference type="Pfam" id="PF13649"/>
    </source>
</evidence>
<dbReference type="GO" id="GO:0008168">
    <property type="term" value="F:methyltransferase activity"/>
    <property type="evidence" value="ECO:0007669"/>
    <property type="project" value="UniProtKB-KW"/>
</dbReference>
<dbReference type="PANTHER" id="PTHR43591">
    <property type="entry name" value="METHYLTRANSFERASE"/>
    <property type="match status" value="1"/>
</dbReference>
<protein>
    <submittedName>
        <fullName evidence="2">Methyltransferase type 11</fullName>
    </submittedName>
</protein>
<dbReference type="EMBL" id="CP000478">
    <property type="protein sequence ID" value="ABK15941.1"/>
    <property type="molecule type" value="Genomic_DNA"/>
</dbReference>